<dbReference type="STRING" id="765698.Mesci_5847"/>
<name>E8TIR4_MESCW</name>
<evidence type="ECO:0000256" key="1">
    <source>
        <dbReference type="SAM" id="MobiDB-lite"/>
    </source>
</evidence>
<reference evidence="3" key="1">
    <citation type="submission" date="2011-01" db="EMBL/GenBank/DDBJ databases">
        <title>Complete sequence of chromosome of Mesorhizobium ciceri bv. biserrulae WSM1271.</title>
        <authorList>
            <person name="Lucas S."/>
            <person name="Copeland A."/>
            <person name="Lapidus A."/>
            <person name="Cheng J.-F."/>
            <person name="Goodwin L."/>
            <person name="Pitluck S."/>
            <person name="Teshima H."/>
            <person name="Detter J.C."/>
            <person name="Han C."/>
            <person name="Tapia R."/>
            <person name="Land M."/>
            <person name="Hauser L."/>
            <person name="Kyrpides N."/>
            <person name="Ivanova N."/>
            <person name="Nandasena K."/>
            <person name="Reeve W.G."/>
            <person name="Howieson J.G."/>
            <person name="O'Hara G."/>
            <person name="Tiwari R.P."/>
            <person name="Woyke T."/>
        </authorList>
    </citation>
    <scope>NUCLEOTIDE SEQUENCE [LARGE SCALE GENOMIC DNA]</scope>
    <source>
        <strain evidence="3">HAMBI 2942 / LMG 23838 / WSM1271</strain>
    </source>
</reference>
<feature type="region of interest" description="Disordered" evidence="1">
    <location>
        <begin position="209"/>
        <end position="241"/>
    </location>
</feature>
<gene>
    <name evidence="2" type="ordered locus">Mesci_5847</name>
</gene>
<evidence type="ECO:0000313" key="2">
    <source>
        <dbReference type="EMBL" id="ADV14869.1"/>
    </source>
</evidence>
<dbReference type="AlphaFoldDB" id="E8TIR4"/>
<organism evidence="2 3">
    <name type="scientific">Mesorhizobium ciceri biovar biserrulae (strain HAMBI 2942 / LMG 23838 / WSM1271)</name>
    <dbReference type="NCBI Taxonomy" id="765698"/>
    <lineage>
        <taxon>Bacteria</taxon>
        <taxon>Pseudomonadati</taxon>
        <taxon>Pseudomonadota</taxon>
        <taxon>Alphaproteobacteria</taxon>
        <taxon>Hyphomicrobiales</taxon>
        <taxon>Phyllobacteriaceae</taxon>
        <taxon>Mesorhizobium</taxon>
    </lineage>
</organism>
<protein>
    <submittedName>
        <fullName evidence="2">Uncharacterized protein</fullName>
    </submittedName>
</protein>
<sequence length="241" mass="26528">MHLPAVCGTHQSTNPRPVYVRASRVPVAASLNHHCRSWPSSTCSSPVSKFCLLDTRHSRQANIEASPPFPSSATTGYVSPGRGRQVCRRQCENSFFGHSSSTPSQEIATPADARVVQHWRMRSDYRPFVKGGAFPTMAGAPIAQSPRLFPLECHRCDRSVSPASPSKCWARADDLAQAGPRFSGRSRRLPQRKAAMCSMIPQRYEYETFGAQHHPSRNVATALRPTPARANSDSNPETKTT</sequence>
<proteinExistence type="predicted"/>
<accession>E8TIR4</accession>
<dbReference type="HOGENOM" id="CLU_1150800_0_0_5"/>
<dbReference type="Proteomes" id="UP000007471">
    <property type="component" value="Chromosome"/>
</dbReference>
<evidence type="ECO:0000313" key="3">
    <source>
        <dbReference type="Proteomes" id="UP000007471"/>
    </source>
</evidence>
<dbReference type="OrthoDB" id="9864337at2"/>
<dbReference type="EMBL" id="CP002447">
    <property type="protein sequence ID" value="ADV14869.1"/>
    <property type="molecule type" value="Genomic_DNA"/>
</dbReference>
<feature type="compositionally biased region" description="Polar residues" evidence="1">
    <location>
        <begin position="229"/>
        <end position="241"/>
    </location>
</feature>
<dbReference type="KEGG" id="mci:Mesci_5847"/>